<evidence type="ECO:0000256" key="2">
    <source>
        <dbReference type="ARBA" id="ARBA00009441"/>
    </source>
</evidence>
<keyword evidence="6" id="KW-0067">ATP-binding</keyword>
<evidence type="ECO:0000256" key="4">
    <source>
        <dbReference type="ARBA" id="ARBA00022741"/>
    </source>
</evidence>
<comment type="similarity">
    <text evidence="2 9">Belongs to the RecN family.</text>
</comment>
<evidence type="ECO:0000256" key="3">
    <source>
        <dbReference type="ARBA" id="ARBA00021315"/>
    </source>
</evidence>
<dbReference type="GO" id="GO:0043590">
    <property type="term" value="C:bacterial nucleoid"/>
    <property type="evidence" value="ECO:0007669"/>
    <property type="project" value="TreeGrafter"/>
</dbReference>
<evidence type="ECO:0000259" key="11">
    <source>
        <dbReference type="SMART" id="SM00382"/>
    </source>
</evidence>
<keyword evidence="4" id="KW-0547">Nucleotide-binding</keyword>
<comment type="function">
    <text evidence="1 9">May be involved in recombinational repair of damaged DNA.</text>
</comment>
<evidence type="ECO:0000256" key="7">
    <source>
        <dbReference type="ARBA" id="ARBA00023204"/>
    </source>
</evidence>
<dbReference type="OrthoDB" id="9806954at2"/>
<dbReference type="FunFam" id="3.40.50.300:FF:000319">
    <property type="entry name" value="DNA repair protein RecN"/>
    <property type="match status" value="1"/>
</dbReference>
<feature type="region of interest" description="Disordered" evidence="10">
    <location>
        <begin position="566"/>
        <end position="592"/>
    </location>
</feature>
<dbReference type="InterPro" id="IPR004604">
    <property type="entry name" value="DNA_recomb/repair_RecN"/>
</dbReference>
<dbReference type="SUPFAM" id="SSF52540">
    <property type="entry name" value="P-loop containing nucleoside triphosphate hydrolases"/>
    <property type="match status" value="1"/>
</dbReference>
<dbReference type="GO" id="GO:0005524">
    <property type="term" value="F:ATP binding"/>
    <property type="evidence" value="ECO:0007669"/>
    <property type="project" value="UniProtKB-KW"/>
</dbReference>
<reference evidence="12 13" key="1">
    <citation type="journal article" date="2009" name="Genome Res.">
        <title>Complete genome of the cellulolytic thermophile Acidothermus cellulolyticus 11B provides insights into its ecophysiological and evolutionary adaptations.</title>
        <authorList>
            <person name="Barabote R.D."/>
            <person name="Xie G."/>
            <person name="Leu D.H."/>
            <person name="Normand P."/>
            <person name="Necsulea A."/>
            <person name="Daubin V."/>
            <person name="Medigue C."/>
            <person name="Adney W.S."/>
            <person name="Xu X.C."/>
            <person name="Lapidus A."/>
            <person name="Parales R.E."/>
            <person name="Detter C."/>
            <person name="Pujic P."/>
            <person name="Bruce D."/>
            <person name="Lavire C."/>
            <person name="Challacombe J.F."/>
            <person name="Brettin T.S."/>
            <person name="Berry A.M."/>
        </authorList>
    </citation>
    <scope>NUCLEOTIDE SEQUENCE [LARGE SCALE GENOMIC DNA]</scope>
    <source>
        <strain evidence="13">ATCC 43068 / DSM 8971 / 11B</strain>
    </source>
</reference>
<dbReference type="Proteomes" id="UP000008221">
    <property type="component" value="Chromosome"/>
</dbReference>
<dbReference type="InterPro" id="IPR027417">
    <property type="entry name" value="P-loop_NTPase"/>
</dbReference>
<protein>
    <recommendedName>
        <fullName evidence="3 9">DNA repair protein RecN</fullName>
    </recommendedName>
    <alternativeName>
        <fullName evidence="8 9">Recombination protein N</fullName>
    </alternativeName>
</protein>
<dbReference type="KEGG" id="ace:Acel_1245"/>
<keyword evidence="13" id="KW-1185">Reference proteome</keyword>
<dbReference type="GO" id="GO:0006281">
    <property type="term" value="P:DNA repair"/>
    <property type="evidence" value="ECO:0007669"/>
    <property type="project" value="UniProtKB-KW"/>
</dbReference>
<dbReference type="GO" id="GO:0006310">
    <property type="term" value="P:DNA recombination"/>
    <property type="evidence" value="ECO:0007669"/>
    <property type="project" value="InterPro"/>
</dbReference>
<evidence type="ECO:0000256" key="6">
    <source>
        <dbReference type="ARBA" id="ARBA00022840"/>
    </source>
</evidence>
<dbReference type="InterPro" id="IPR003593">
    <property type="entry name" value="AAA+_ATPase"/>
</dbReference>
<dbReference type="PANTHER" id="PTHR11059">
    <property type="entry name" value="DNA REPAIR PROTEIN RECN"/>
    <property type="match status" value="1"/>
</dbReference>
<feature type="compositionally biased region" description="Basic residues" evidence="10">
    <location>
        <begin position="582"/>
        <end position="592"/>
    </location>
</feature>
<dbReference type="PIRSF" id="PIRSF003128">
    <property type="entry name" value="RecN"/>
    <property type="match status" value="1"/>
</dbReference>
<accession>A0LUA7</accession>
<dbReference type="EMBL" id="CP000481">
    <property type="protein sequence ID" value="ABK53017.1"/>
    <property type="molecule type" value="Genomic_DNA"/>
</dbReference>
<dbReference type="InParanoid" id="A0LUA7"/>
<dbReference type="CDD" id="cd03241">
    <property type="entry name" value="ABC_RecN"/>
    <property type="match status" value="1"/>
</dbReference>
<dbReference type="HOGENOM" id="CLU_018297_3_0_11"/>
<organism evidence="12 13">
    <name type="scientific">Acidothermus cellulolyticus (strain ATCC 43068 / DSM 8971 / 11B)</name>
    <dbReference type="NCBI Taxonomy" id="351607"/>
    <lineage>
        <taxon>Bacteria</taxon>
        <taxon>Bacillati</taxon>
        <taxon>Actinomycetota</taxon>
        <taxon>Actinomycetes</taxon>
        <taxon>Acidothermales</taxon>
        <taxon>Acidothermaceae</taxon>
        <taxon>Acidothermus</taxon>
    </lineage>
</organism>
<evidence type="ECO:0000256" key="9">
    <source>
        <dbReference type="PIRNR" id="PIRNR003128"/>
    </source>
</evidence>
<dbReference type="PANTHER" id="PTHR11059:SF0">
    <property type="entry name" value="DNA REPAIR PROTEIN RECN"/>
    <property type="match status" value="1"/>
</dbReference>
<proteinExistence type="inferred from homology"/>
<evidence type="ECO:0000256" key="5">
    <source>
        <dbReference type="ARBA" id="ARBA00022763"/>
    </source>
</evidence>
<dbReference type="AlphaFoldDB" id="A0LUA7"/>
<dbReference type="eggNOG" id="COG0497">
    <property type="taxonomic scope" value="Bacteria"/>
</dbReference>
<name>A0LUA7_ACIC1</name>
<keyword evidence="5 9" id="KW-0227">DNA damage</keyword>
<dbReference type="RefSeq" id="WP_011720080.1">
    <property type="nucleotide sequence ID" value="NC_008578.1"/>
</dbReference>
<dbReference type="Gene3D" id="3.40.50.300">
    <property type="entry name" value="P-loop containing nucleotide triphosphate hydrolases"/>
    <property type="match status" value="2"/>
</dbReference>
<evidence type="ECO:0000313" key="12">
    <source>
        <dbReference type="EMBL" id="ABK53017.1"/>
    </source>
</evidence>
<dbReference type="SMART" id="SM00382">
    <property type="entry name" value="AAA"/>
    <property type="match status" value="1"/>
</dbReference>
<evidence type="ECO:0000256" key="8">
    <source>
        <dbReference type="ARBA" id="ARBA00033408"/>
    </source>
</evidence>
<evidence type="ECO:0000256" key="1">
    <source>
        <dbReference type="ARBA" id="ARBA00003618"/>
    </source>
</evidence>
<dbReference type="InterPro" id="IPR003395">
    <property type="entry name" value="RecF/RecN/SMC_N"/>
</dbReference>
<dbReference type="Pfam" id="PF02463">
    <property type="entry name" value="SMC_N"/>
    <property type="match status" value="1"/>
</dbReference>
<evidence type="ECO:0000256" key="10">
    <source>
        <dbReference type="SAM" id="MobiDB-lite"/>
    </source>
</evidence>
<dbReference type="STRING" id="351607.Acel_1245"/>
<evidence type="ECO:0000313" key="13">
    <source>
        <dbReference type="Proteomes" id="UP000008221"/>
    </source>
</evidence>
<keyword evidence="7 9" id="KW-0234">DNA repair</keyword>
<dbReference type="NCBIfam" id="TIGR00634">
    <property type="entry name" value="recN"/>
    <property type="match status" value="1"/>
</dbReference>
<gene>
    <name evidence="12" type="ordered locus">Acel_1245</name>
</gene>
<dbReference type="FunFam" id="3.40.50.300:FF:000356">
    <property type="entry name" value="DNA repair protein RecN"/>
    <property type="match status" value="1"/>
</dbReference>
<dbReference type="FunCoup" id="A0LUA7">
    <property type="interactions" value="43"/>
</dbReference>
<dbReference type="GO" id="GO:0009432">
    <property type="term" value="P:SOS response"/>
    <property type="evidence" value="ECO:0007669"/>
    <property type="project" value="TreeGrafter"/>
</dbReference>
<sequence>MLDELRIADLGVIDEAVVEFSRGLTALTGETGAGKTMVVTGLGLLFGARSDPGLVRAGATRAAVDGHVRIQTCPDLLKRVEELGADLDDGLLAISRTIAADGRSRAQIGGRPVPISVLAEFGERLVAVHGQADQIRLRSPSAQRAALDAFGDSEHQRILREYRETYREHSEAASRLDALRSETAQRMREAEMLRFACDEVRRARVEPDEAARLVRDIERLAHADELAEALHTAHDALHSPQGDGLDVISLLAVARRALEKVSGHDPALEPFVGQLRDIGYQLDDLVTGLSSYAAGIEADPAALAAAQERLATLRTLARKYTDGDIARLPEWTVAAEARLADIEGDDERIGDLEKRVAELDSQRRHLAGQLSHARRAAATRFASAVTAEIRELALPHAVLDVAVRSDQPLGPHGGDEVEFLFTAHPGAPVRPLAKAASGGELSRVMLAVEVVLAGADPVPTFLFDEVDAGIGGRAAMEVGRRLARLARRSQVIVVTHLPQVAAFADRHVVVVKSEDGRVTRSGVRCVEGSERLAELSRMLAGLEGSRLAEAHAAELLETAARLKQADGDALQADSDAPPAGTRRARRPKSTGR</sequence>
<feature type="domain" description="AAA+ ATPase" evidence="11">
    <location>
        <begin position="21"/>
        <end position="514"/>
    </location>
</feature>